<proteinExistence type="predicted"/>
<name>X1H113_9ZZZZ</name>
<dbReference type="EMBL" id="BARU01024094">
    <property type="protein sequence ID" value="GAH47534.1"/>
    <property type="molecule type" value="Genomic_DNA"/>
</dbReference>
<organism evidence="1">
    <name type="scientific">marine sediment metagenome</name>
    <dbReference type="NCBI Taxonomy" id="412755"/>
    <lineage>
        <taxon>unclassified sequences</taxon>
        <taxon>metagenomes</taxon>
        <taxon>ecological metagenomes</taxon>
    </lineage>
</organism>
<reference evidence="1" key="1">
    <citation type="journal article" date="2014" name="Front. Microbiol.">
        <title>High frequency of phylogenetically diverse reductive dehalogenase-homologous genes in deep subseafloor sedimentary metagenomes.</title>
        <authorList>
            <person name="Kawai M."/>
            <person name="Futagami T."/>
            <person name="Toyoda A."/>
            <person name="Takaki Y."/>
            <person name="Nishi S."/>
            <person name="Hori S."/>
            <person name="Arai W."/>
            <person name="Tsubouchi T."/>
            <person name="Morono Y."/>
            <person name="Uchiyama I."/>
            <person name="Ito T."/>
            <person name="Fujiyama A."/>
            <person name="Inagaki F."/>
            <person name="Takami H."/>
        </authorList>
    </citation>
    <scope>NUCLEOTIDE SEQUENCE</scope>
    <source>
        <strain evidence="1">Expedition CK06-06</strain>
    </source>
</reference>
<sequence length="102" mass="11661">MRALEDSLNFFGISPEIEKVALTRQDVTDYDLPPDFTKKTDSRSAKFVKKFGDIAVELDALPLPVLQEKIRESIEDRLDMDALRKTKSVEDKERAELASIFD</sequence>
<protein>
    <submittedName>
        <fullName evidence="1">Uncharacterized protein</fullName>
    </submittedName>
</protein>
<evidence type="ECO:0000313" key="1">
    <source>
        <dbReference type="EMBL" id="GAH47534.1"/>
    </source>
</evidence>
<gene>
    <name evidence="1" type="ORF">S03H2_39022</name>
</gene>
<dbReference type="AlphaFoldDB" id="X1H113"/>
<comment type="caution">
    <text evidence="1">The sequence shown here is derived from an EMBL/GenBank/DDBJ whole genome shotgun (WGS) entry which is preliminary data.</text>
</comment>
<accession>X1H113</accession>